<feature type="domain" description="Response regulatory" evidence="8">
    <location>
        <begin position="11"/>
        <end position="125"/>
    </location>
</feature>
<dbReference type="SMART" id="SM00862">
    <property type="entry name" value="Trans_reg_C"/>
    <property type="match status" value="1"/>
</dbReference>
<keyword evidence="11" id="KW-1185">Reference proteome</keyword>
<dbReference type="PANTHER" id="PTHR48111:SF4">
    <property type="entry name" value="DNA-BINDING DUAL TRANSCRIPTIONAL REGULATOR OMPR"/>
    <property type="match status" value="1"/>
</dbReference>
<comment type="caution">
    <text evidence="10">The sequence shown here is derived from an EMBL/GenBank/DDBJ whole genome shotgun (WGS) entry which is preliminary data.</text>
</comment>
<dbReference type="PROSITE" id="PS50110">
    <property type="entry name" value="RESPONSE_REGULATORY"/>
    <property type="match status" value="1"/>
</dbReference>
<keyword evidence="2" id="KW-0902">Two-component regulatory system</keyword>
<dbReference type="InterPro" id="IPR039420">
    <property type="entry name" value="WalR-like"/>
</dbReference>
<keyword evidence="4 7" id="KW-0238">DNA-binding</keyword>
<dbReference type="PROSITE" id="PS51755">
    <property type="entry name" value="OMPR_PHOB"/>
    <property type="match status" value="1"/>
</dbReference>
<keyword evidence="3" id="KW-0805">Transcription regulation</keyword>
<dbReference type="InterPro" id="IPR011006">
    <property type="entry name" value="CheY-like_superfamily"/>
</dbReference>
<feature type="modified residue" description="4-aspartylphosphate" evidence="6">
    <location>
        <position position="61"/>
    </location>
</feature>
<evidence type="ECO:0000256" key="2">
    <source>
        <dbReference type="ARBA" id="ARBA00023012"/>
    </source>
</evidence>
<evidence type="ECO:0000259" key="9">
    <source>
        <dbReference type="PROSITE" id="PS51755"/>
    </source>
</evidence>
<organism evidence="10 11">
    <name type="scientific">Paralimibaculum aggregatum</name>
    <dbReference type="NCBI Taxonomy" id="3036245"/>
    <lineage>
        <taxon>Bacteria</taxon>
        <taxon>Pseudomonadati</taxon>
        <taxon>Pseudomonadota</taxon>
        <taxon>Alphaproteobacteria</taxon>
        <taxon>Rhodobacterales</taxon>
        <taxon>Paracoccaceae</taxon>
        <taxon>Paralimibaculum</taxon>
    </lineage>
</organism>
<dbReference type="InterPro" id="IPR016032">
    <property type="entry name" value="Sig_transdc_resp-reg_C-effctor"/>
</dbReference>
<dbReference type="Gene3D" id="3.40.50.2300">
    <property type="match status" value="1"/>
</dbReference>
<dbReference type="SMART" id="SM00448">
    <property type="entry name" value="REC"/>
    <property type="match status" value="1"/>
</dbReference>
<evidence type="ECO:0000313" key="11">
    <source>
        <dbReference type="Proteomes" id="UP001239909"/>
    </source>
</evidence>
<evidence type="ECO:0000256" key="7">
    <source>
        <dbReference type="PROSITE-ProRule" id="PRU01091"/>
    </source>
</evidence>
<evidence type="ECO:0000259" key="8">
    <source>
        <dbReference type="PROSITE" id="PS50110"/>
    </source>
</evidence>
<dbReference type="Pfam" id="PF00072">
    <property type="entry name" value="Response_reg"/>
    <property type="match status" value="1"/>
</dbReference>
<keyword evidence="1 6" id="KW-0597">Phosphoprotein</keyword>
<proteinExistence type="predicted"/>
<dbReference type="SUPFAM" id="SSF46894">
    <property type="entry name" value="C-terminal effector domain of the bipartite response regulators"/>
    <property type="match status" value="1"/>
</dbReference>
<evidence type="ECO:0000256" key="4">
    <source>
        <dbReference type="ARBA" id="ARBA00023125"/>
    </source>
</evidence>
<evidence type="ECO:0000256" key="5">
    <source>
        <dbReference type="ARBA" id="ARBA00023163"/>
    </source>
</evidence>
<dbReference type="Proteomes" id="UP001239909">
    <property type="component" value="Unassembled WGS sequence"/>
</dbReference>
<name>A0ABQ6LL50_9RHOB</name>
<evidence type="ECO:0000313" key="10">
    <source>
        <dbReference type="EMBL" id="GMG81973.1"/>
    </source>
</evidence>
<dbReference type="Gene3D" id="6.10.250.690">
    <property type="match status" value="1"/>
</dbReference>
<dbReference type="InterPro" id="IPR001789">
    <property type="entry name" value="Sig_transdc_resp-reg_receiver"/>
</dbReference>
<dbReference type="EMBL" id="BSYI01000007">
    <property type="protein sequence ID" value="GMG81973.1"/>
    <property type="molecule type" value="Genomic_DNA"/>
</dbReference>
<dbReference type="InterPro" id="IPR036388">
    <property type="entry name" value="WH-like_DNA-bd_sf"/>
</dbReference>
<accession>A0ABQ6LL50</accession>
<dbReference type="InterPro" id="IPR001867">
    <property type="entry name" value="OmpR/PhoB-type_DNA-bd"/>
</dbReference>
<gene>
    <name evidence="10" type="ORF">LNKW23_11860</name>
</gene>
<dbReference type="Pfam" id="PF00486">
    <property type="entry name" value="Trans_reg_C"/>
    <property type="match status" value="1"/>
</dbReference>
<dbReference type="PANTHER" id="PTHR48111">
    <property type="entry name" value="REGULATOR OF RPOS"/>
    <property type="match status" value="1"/>
</dbReference>
<sequence length="251" mass="27512">MSAAAGAGSRHVVVCDDEPDLRETVGEYLQKRGYAVSLVENAAALRALVDAGTPIDVILLDINMPGEDGLSLLRWLRGSHGIAVIMVTAAGETVDRVVGLELGADDYLPKPVDLRELEARVKAVLRRTAAPAAEAPPAEAPEAPVEPAERVGFAGFTLDYARAKLFGPEGDEVPLTAMEFRLLKVFVEHRGRVLNRDQLLELAHDRGWDPFDRSIDIRISRLRRKIEPVPEKPELIRTVRGIGYKFDPPGR</sequence>
<reference evidence="10 11" key="1">
    <citation type="submission" date="2023-04" db="EMBL/GenBank/DDBJ databases">
        <title>Marinoamorphus aggregata gen. nov., sp. Nov., isolate from tissue of brittle star Ophioplocus japonicus.</title>
        <authorList>
            <person name="Kawano K."/>
            <person name="Sawayama S."/>
            <person name="Nakagawa S."/>
        </authorList>
    </citation>
    <scope>NUCLEOTIDE SEQUENCE [LARGE SCALE GENOMIC DNA]</scope>
    <source>
        <strain evidence="10 11">NKW23</strain>
    </source>
</reference>
<evidence type="ECO:0000256" key="6">
    <source>
        <dbReference type="PROSITE-ProRule" id="PRU00169"/>
    </source>
</evidence>
<feature type="domain" description="OmpR/PhoB-type" evidence="9">
    <location>
        <begin position="146"/>
        <end position="248"/>
    </location>
</feature>
<evidence type="ECO:0000256" key="3">
    <source>
        <dbReference type="ARBA" id="ARBA00023015"/>
    </source>
</evidence>
<keyword evidence="5" id="KW-0804">Transcription</keyword>
<evidence type="ECO:0000256" key="1">
    <source>
        <dbReference type="ARBA" id="ARBA00022553"/>
    </source>
</evidence>
<dbReference type="SUPFAM" id="SSF52172">
    <property type="entry name" value="CheY-like"/>
    <property type="match status" value="1"/>
</dbReference>
<protein>
    <submittedName>
        <fullName evidence="10">Response regulator</fullName>
    </submittedName>
</protein>
<dbReference type="CDD" id="cd00383">
    <property type="entry name" value="trans_reg_C"/>
    <property type="match status" value="1"/>
</dbReference>
<feature type="DNA-binding region" description="OmpR/PhoB-type" evidence="7">
    <location>
        <begin position="146"/>
        <end position="248"/>
    </location>
</feature>
<dbReference type="RefSeq" id="WP_285670719.1">
    <property type="nucleotide sequence ID" value="NZ_BSYI01000007.1"/>
</dbReference>
<dbReference type="Gene3D" id="1.10.10.10">
    <property type="entry name" value="Winged helix-like DNA-binding domain superfamily/Winged helix DNA-binding domain"/>
    <property type="match status" value="1"/>
</dbReference>